<name>A0ABZ0N1Q3_9GAMM</name>
<dbReference type="InterPro" id="IPR016776">
    <property type="entry name" value="ApeP-like_dehydratase"/>
</dbReference>
<evidence type="ECO:0000313" key="1">
    <source>
        <dbReference type="EMBL" id="WPA92317.1"/>
    </source>
</evidence>
<dbReference type="SUPFAM" id="SSF54637">
    <property type="entry name" value="Thioesterase/thiol ester dehydrase-isomerase"/>
    <property type="match status" value="1"/>
</dbReference>
<dbReference type="CDD" id="cd01289">
    <property type="entry name" value="FabA_like"/>
    <property type="match status" value="1"/>
</dbReference>
<dbReference type="PIRSF" id="PIRSF020565">
    <property type="entry name" value="3Ho_Ac_ACP_DH_prd"/>
    <property type="match status" value="1"/>
</dbReference>
<proteinExistence type="predicted"/>
<gene>
    <name evidence="1" type="ORF">QS795_000630</name>
</gene>
<dbReference type="Gene3D" id="3.10.129.10">
    <property type="entry name" value="Hotdog Thioesterase"/>
    <property type="match status" value="1"/>
</dbReference>
<dbReference type="RefSeq" id="WP_318626726.1">
    <property type="nucleotide sequence ID" value="NZ_CP135990.1"/>
</dbReference>
<organism evidence="1 2">
    <name type="scientific">Providencia zhijiangensis</name>
    <dbReference type="NCBI Taxonomy" id="3053982"/>
    <lineage>
        <taxon>Bacteria</taxon>
        <taxon>Pseudomonadati</taxon>
        <taxon>Pseudomonadota</taxon>
        <taxon>Gammaproteobacteria</taxon>
        <taxon>Enterobacterales</taxon>
        <taxon>Morganellaceae</taxon>
        <taxon>Providencia</taxon>
    </lineage>
</organism>
<dbReference type="EMBL" id="CP135990">
    <property type="protein sequence ID" value="WPA92317.1"/>
    <property type="molecule type" value="Genomic_DNA"/>
</dbReference>
<evidence type="ECO:0000313" key="2">
    <source>
        <dbReference type="Proteomes" id="UP001302443"/>
    </source>
</evidence>
<reference evidence="1 2" key="1">
    <citation type="submission" date="2023-09" db="EMBL/GenBank/DDBJ databases">
        <title>Genomic Revisitation and Reclassification of the Genus Providencia.</title>
        <authorList>
            <person name="Dong X."/>
        </authorList>
    </citation>
    <scope>NUCLEOTIDE SEQUENCE [LARGE SCALE GENOMIC DNA]</scope>
    <source>
        <strain evidence="1 2">D4759</strain>
    </source>
</reference>
<dbReference type="Proteomes" id="UP001302443">
    <property type="component" value="Chromosome"/>
</dbReference>
<keyword evidence="2" id="KW-1185">Reference proteome</keyword>
<accession>A0ABZ0N1Q3</accession>
<dbReference type="Pfam" id="PF22817">
    <property type="entry name" value="ApeP-like"/>
    <property type="match status" value="1"/>
</dbReference>
<dbReference type="InterPro" id="IPR029069">
    <property type="entry name" value="HotDog_dom_sf"/>
</dbReference>
<sequence>MQYDSPESYLPHRSPMVLLDTVVSVNDDSACCEVTVSPDGVLARYLDEHHNLPSWYAIELLAQTVGVWSGWHQQRTKTQKPEMGLLLSGRSLKSEIPYFKVGSKLSIRIHLQLQDNNIGNFEGEISLEGHMLVCGRLTTYQPTFDELETLFGLN</sequence>
<protein>
    <submittedName>
        <fullName evidence="1">Hotdog family protein</fullName>
    </submittedName>
</protein>